<dbReference type="SUPFAM" id="SSF51197">
    <property type="entry name" value="Clavaminate synthase-like"/>
    <property type="match status" value="1"/>
</dbReference>
<dbReference type="eggNOG" id="COG5285">
    <property type="taxonomic scope" value="Bacteria"/>
</dbReference>
<dbReference type="GeneID" id="31785173"/>
<dbReference type="AlphaFoldDB" id="D4Z2H0"/>
<dbReference type="GO" id="GO:0016706">
    <property type="term" value="F:2-oxoglutarate-dependent dioxygenase activity"/>
    <property type="evidence" value="ECO:0007669"/>
    <property type="project" value="UniProtKB-ARBA"/>
</dbReference>
<protein>
    <submittedName>
        <fullName evidence="1">Protein involved in biosynthesis of mitomycin antibiotics/polyketide fumonisin</fullName>
    </submittedName>
</protein>
<accession>D4Z2H0</accession>
<dbReference type="Proteomes" id="UP000007753">
    <property type="component" value="Chromosome 1"/>
</dbReference>
<dbReference type="HOGENOM" id="CLU_911852_0_0_5"/>
<name>D4Z2H0_SPHIU</name>
<keyword evidence="2" id="KW-1185">Reference proteome</keyword>
<proteinExistence type="predicted"/>
<evidence type="ECO:0000313" key="2">
    <source>
        <dbReference type="Proteomes" id="UP000007753"/>
    </source>
</evidence>
<dbReference type="RefSeq" id="WP_013040265.1">
    <property type="nucleotide sequence ID" value="NC_014006.1"/>
</dbReference>
<sequence length="305" mass="34142">MRTKNRQSFDHDTANAVFDTALQSVHPHPFTKIRQLGLESKVAELVTDGYTVVRPHEFNDRGLTERIRGALLRASERRNGVEPDFEGGTTHSMTNQSTGEQMFYVLLEDPVFEEAIMHEVPLTLITYLLGENILLSSLSGMLRGPGSPALDLHTDMLLAPSQYPAYAQVANATWTLTNYSVEDGSTCFWPGSHKFCRRPVSSEVADTSKLVPVVAPPGSLIIWHGNTWHGSLARKNAGLRMQLIAVYCRSYFFPHESYREKISPEALARNDPKFHDLLGLNHPFPFNLSGYDPVLLSRGNAYRDV</sequence>
<reference evidence="1 2" key="1">
    <citation type="journal article" date="2010" name="J. Bacteriol.">
        <title>Complete genome sequence of the representative gamma-hexachlorocyclohexane-degrading bacterium Sphingobium japonicum UT26.</title>
        <authorList>
            <person name="Nagata Y."/>
            <person name="Ohtsubo Y."/>
            <person name="Endo R."/>
            <person name="Ichikawa N."/>
            <person name="Ankai A."/>
            <person name="Oguchi A."/>
            <person name="Fukui S."/>
            <person name="Fujita N."/>
            <person name="Tsuda M."/>
        </authorList>
    </citation>
    <scope>NUCLEOTIDE SEQUENCE [LARGE SCALE GENOMIC DNA]</scope>
    <source>
        <strain evidence="2">DSM 16413 / CCM 7287 / MTCC 6362 / UT26 / NBRC 101211 / UT26S</strain>
    </source>
</reference>
<dbReference type="STRING" id="452662.SJA_C1-19680"/>
<dbReference type="Gene3D" id="2.60.120.620">
    <property type="entry name" value="q2cbj1_9rhob like domain"/>
    <property type="match status" value="1"/>
</dbReference>
<evidence type="ECO:0000313" key="1">
    <source>
        <dbReference type="EMBL" id="BAI96802.1"/>
    </source>
</evidence>
<organism evidence="1 2">
    <name type="scientific">Sphingobium indicum (strain DSM 16413 / CCM 7287 / MTCC 6362 / UT26 / NBRC 101211 / UT26S)</name>
    <name type="common">Sphingobium japonicum</name>
    <dbReference type="NCBI Taxonomy" id="452662"/>
    <lineage>
        <taxon>Bacteria</taxon>
        <taxon>Pseudomonadati</taxon>
        <taxon>Pseudomonadota</taxon>
        <taxon>Alphaproteobacteria</taxon>
        <taxon>Sphingomonadales</taxon>
        <taxon>Sphingomonadaceae</taxon>
        <taxon>Sphingobium</taxon>
    </lineage>
</organism>
<dbReference type="EMBL" id="AP010803">
    <property type="protein sequence ID" value="BAI96802.1"/>
    <property type="molecule type" value="Genomic_DNA"/>
</dbReference>
<dbReference type="KEGG" id="sjp:SJA_C1-19680"/>
<dbReference type="InterPro" id="IPR008775">
    <property type="entry name" value="Phytyl_CoA_dOase-like"/>
</dbReference>
<gene>
    <name evidence="1" type="primary">mmcH</name>
    <name evidence="1" type="ordered locus">SJA_C1-19680</name>
</gene>
<dbReference type="Pfam" id="PF05721">
    <property type="entry name" value="PhyH"/>
    <property type="match status" value="1"/>
</dbReference>